<evidence type="ECO:0000313" key="2">
    <source>
        <dbReference type="EMBL" id="QJA88414.1"/>
    </source>
</evidence>
<sequence>MQEHNLTVIDQNPAEIVIGGRDAAKELTKIVSSREKKLIMGGKQYLFFEDWQTIAKFYGVTAKIVHTEELREESKLIGFLAKAVAIVQGVEISGADAECTFDEPNWGNKPRFQLRSMSQTRACAKVLRNCLGWVAVLGGYEPTPAEEMTGDETQQDKTHYWCELHQTNFFKKGKMKAYAHPIEGTDPVEWCHEHKDTKPTSTKKAEPVTDDTSPEPTDLESQREDLYQYIAGKKGWTSTKPVRSWLVNACKIQEEKIDTDPQWVLKEVMALQGWSD</sequence>
<organism evidence="2">
    <name type="scientific">viral metagenome</name>
    <dbReference type="NCBI Taxonomy" id="1070528"/>
    <lineage>
        <taxon>unclassified sequences</taxon>
        <taxon>metagenomes</taxon>
        <taxon>organismal metagenomes</taxon>
    </lineage>
</organism>
<proteinExistence type="predicted"/>
<gene>
    <name evidence="2" type="ORF">MM415B02766_0014</name>
</gene>
<name>A0A6M3L4H2_9ZZZZ</name>
<dbReference type="AlphaFoldDB" id="A0A6M3L4H2"/>
<protein>
    <submittedName>
        <fullName evidence="2">Uncharacterized protein</fullName>
    </submittedName>
</protein>
<reference evidence="2" key="1">
    <citation type="submission" date="2020-03" db="EMBL/GenBank/DDBJ databases">
        <title>The deep terrestrial virosphere.</title>
        <authorList>
            <person name="Holmfeldt K."/>
            <person name="Nilsson E."/>
            <person name="Simone D."/>
            <person name="Lopez-Fernandez M."/>
            <person name="Wu X."/>
            <person name="de Brujin I."/>
            <person name="Lundin D."/>
            <person name="Andersson A."/>
            <person name="Bertilsson S."/>
            <person name="Dopson M."/>
        </authorList>
    </citation>
    <scope>NUCLEOTIDE SEQUENCE</scope>
    <source>
        <strain evidence="2">MM415B02766</strain>
    </source>
</reference>
<accession>A0A6M3L4H2</accession>
<feature type="region of interest" description="Disordered" evidence="1">
    <location>
        <begin position="189"/>
        <end position="220"/>
    </location>
</feature>
<evidence type="ECO:0000256" key="1">
    <source>
        <dbReference type="SAM" id="MobiDB-lite"/>
    </source>
</evidence>
<dbReference type="EMBL" id="MT142776">
    <property type="protein sequence ID" value="QJA88414.1"/>
    <property type="molecule type" value="Genomic_DNA"/>
</dbReference>
<feature type="compositionally biased region" description="Basic and acidic residues" evidence="1">
    <location>
        <begin position="189"/>
        <end position="207"/>
    </location>
</feature>